<evidence type="ECO:0000256" key="1">
    <source>
        <dbReference type="SAM" id="Phobius"/>
    </source>
</evidence>
<evidence type="ECO:0008006" key="4">
    <source>
        <dbReference type="Google" id="ProtNLM"/>
    </source>
</evidence>
<proteinExistence type="predicted"/>
<dbReference type="STRING" id="1801764.A2903_00325"/>
<evidence type="ECO:0000313" key="2">
    <source>
        <dbReference type="EMBL" id="OGI83999.1"/>
    </source>
</evidence>
<evidence type="ECO:0000313" key="3">
    <source>
        <dbReference type="Proteomes" id="UP000178184"/>
    </source>
</evidence>
<reference evidence="2 3" key="1">
    <citation type="journal article" date="2016" name="Nat. Commun.">
        <title>Thousands of microbial genomes shed light on interconnected biogeochemical processes in an aquifer system.</title>
        <authorList>
            <person name="Anantharaman K."/>
            <person name="Brown C.T."/>
            <person name="Hug L.A."/>
            <person name="Sharon I."/>
            <person name="Castelle C.J."/>
            <person name="Probst A.J."/>
            <person name="Thomas B.C."/>
            <person name="Singh A."/>
            <person name="Wilkins M.J."/>
            <person name="Karaoz U."/>
            <person name="Brodie E.L."/>
            <person name="Williams K.H."/>
            <person name="Hubbard S.S."/>
            <person name="Banfield J.F."/>
        </authorList>
    </citation>
    <scope>NUCLEOTIDE SEQUENCE [LARGE SCALE GENOMIC DNA]</scope>
</reference>
<dbReference type="InterPro" id="IPR036365">
    <property type="entry name" value="PGBD-like_sf"/>
</dbReference>
<keyword evidence="1" id="KW-0472">Membrane</keyword>
<dbReference type="SUPFAM" id="SSF47090">
    <property type="entry name" value="PGBD-like"/>
    <property type="match status" value="1"/>
</dbReference>
<feature type="transmembrane region" description="Helical" evidence="1">
    <location>
        <begin position="25"/>
        <end position="45"/>
    </location>
</feature>
<name>A0A1F6WQ39_9BACT</name>
<sequence length="415" mass="46464">MEPQNIDPGISQITKTKEFKKPNTILVFIVILLLLLLSIGIYFVFFHKIKNNTYMPNGTFVLKDITLTPPKEDPLCDDVFSGKNSSDELADKCFALMIEITDYENLNATKMFNYVPVKRDLNDQIVATVQKFLKDNGYYKGEINGNYDDLTQVSIEQYRFLSGTSVLPLTPGLNSKLLYDIARRIRPLEAKEIIVLSPLPGAKVESGKEIILEIGYGPLVKSLKIDSPGFDSEYRDYIYNIENPKTKGGIVNVIIKTDLAPYNFGIDDVAVSVIEKENQPGRSFSIGTNADTRFDFYTNKKPSNIENQEPNETYTLNITDKNKPVSEMMIPTAIAKPISFLAVFLNPDGKSFISNEIVPVVENTNIAEIIPQESFSGNTVEGYSFGYQLKPKSVGKTKLTITFNGFTKSFSVIVE</sequence>
<keyword evidence="1" id="KW-0812">Transmembrane</keyword>
<protein>
    <recommendedName>
        <fullName evidence="4">Peptidoglycan binding-like domain-containing protein</fullName>
    </recommendedName>
</protein>
<organism evidence="2 3">
    <name type="scientific">Candidatus Nomurabacteria bacterium RIFCSPLOWO2_01_FULL_33_17</name>
    <dbReference type="NCBI Taxonomy" id="1801764"/>
    <lineage>
        <taxon>Bacteria</taxon>
        <taxon>Candidatus Nomuraibacteriota</taxon>
    </lineage>
</organism>
<accession>A0A1F6WQ39</accession>
<dbReference type="EMBL" id="MFUO01000013">
    <property type="protein sequence ID" value="OGI83999.1"/>
    <property type="molecule type" value="Genomic_DNA"/>
</dbReference>
<dbReference type="AlphaFoldDB" id="A0A1F6WQ39"/>
<dbReference type="Proteomes" id="UP000178184">
    <property type="component" value="Unassembled WGS sequence"/>
</dbReference>
<keyword evidence="1" id="KW-1133">Transmembrane helix</keyword>
<gene>
    <name evidence="2" type="ORF">A2903_00325</name>
</gene>
<comment type="caution">
    <text evidence="2">The sequence shown here is derived from an EMBL/GenBank/DDBJ whole genome shotgun (WGS) entry which is preliminary data.</text>
</comment>